<comment type="caution">
    <text evidence="2">The sequence shown here is derived from an EMBL/GenBank/DDBJ whole genome shotgun (WGS) entry which is preliminary data.</text>
</comment>
<feature type="region of interest" description="Disordered" evidence="1">
    <location>
        <begin position="1"/>
        <end position="53"/>
    </location>
</feature>
<keyword evidence="3" id="KW-1185">Reference proteome</keyword>
<feature type="compositionally biased region" description="Basic and acidic residues" evidence="1">
    <location>
        <begin position="1"/>
        <end position="18"/>
    </location>
</feature>
<organism evidence="2 3">
    <name type="scientific">Corchorus olitorius</name>
    <dbReference type="NCBI Taxonomy" id="93759"/>
    <lineage>
        <taxon>Eukaryota</taxon>
        <taxon>Viridiplantae</taxon>
        <taxon>Streptophyta</taxon>
        <taxon>Embryophyta</taxon>
        <taxon>Tracheophyta</taxon>
        <taxon>Spermatophyta</taxon>
        <taxon>Magnoliopsida</taxon>
        <taxon>eudicotyledons</taxon>
        <taxon>Gunneridae</taxon>
        <taxon>Pentapetalae</taxon>
        <taxon>rosids</taxon>
        <taxon>malvids</taxon>
        <taxon>Malvales</taxon>
        <taxon>Malvaceae</taxon>
        <taxon>Grewioideae</taxon>
        <taxon>Apeibeae</taxon>
        <taxon>Corchorus</taxon>
    </lineage>
</organism>
<dbReference type="EMBL" id="AWUE01012814">
    <property type="protein sequence ID" value="OMP08289.1"/>
    <property type="molecule type" value="Genomic_DNA"/>
</dbReference>
<proteinExistence type="predicted"/>
<dbReference type="Proteomes" id="UP000187203">
    <property type="component" value="Unassembled WGS sequence"/>
</dbReference>
<evidence type="ECO:0000313" key="2">
    <source>
        <dbReference type="EMBL" id="OMP08289.1"/>
    </source>
</evidence>
<evidence type="ECO:0000313" key="3">
    <source>
        <dbReference type="Proteomes" id="UP000187203"/>
    </source>
</evidence>
<dbReference type="AlphaFoldDB" id="A0A1R3KMK8"/>
<protein>
    <submittedName>
        <fullName evidence="2">Uncharacterized protein</fullName>
    </submittedName>
</protein>
<reference evidence="3" key="1">
    <citation type="submission" date="2013-09" db="EMBL/GenBank/DDBJ databases">
        <title>Corchorus olitorius genome sequencing.</title>
        <authorList>
            <person name="Alam M."/>
            <person name="Haque M.S."/>
            <person name="Islam M.S."/>
            <person name="Emdad E.M."/>
            <person name="Islam M.M."/>
            <person name="Ahmed B."/>
            <person name="Halim A."/>
            <person name="Hossen Q.M.M."/>
            <person name="Hossain M.Z."/>
            <person name="Ahmed R."/>
            <person name="Khan M.M."/>
            <person name="Islam R."/>
            <person name="Rashid M.M."/>
            <person name="Khan S.A."/>
            <person name="Rahman M.S."/>
            <person name="Alam M."/>
            <person name="Yahiya A.S."/>
            <person name="Khan M.S."/>
            <person name="Azam M.S."/>
            <person name="Haque T."/>
            <person name="Lashkar M.Z.H."/>
            <person name="Akhand A.I."/>
            <person name="Morshed G."/>
            <person name="Roy S."/>
            <person name="Uddin K.S."/>
            <person name="Rabeya T."/>
            <person name="Hossain A.S."/>
            <person name="Chowdhury A."/>
            <person name="Snigdha A.R."/>
            <person name="Mortoza M.S."/>
            <person name="Matin S.A."/>
            <person name="Hoque S.M.E."/>
            <person name="Islam M.K."/>
            <person name="Roy D.K."/>
            <person name="Haider R."/>
            <person name="Moosa M.M."/>
            <person name="Elias S.M."/>
            <person name="Hasan A.M."/>
            <person name="Jahan S."/>
            <person name="Shafiuddin M."/>
            <person name="Mahmood N."/>
            <person name="Shommy N.S."/>
        </authorList>
    </citation>
    <scope>NUCLEOTIDE SEQUENCE [LARGE SCALE GENOMIC DNA]</scope>
    <source>
        <strain evidence="3">cv. O-4</strain>
    </source>
</reference>
<accession>A0A1R3KMK8</accession>
<name>A0A1R3KMK8_9ROSI</name>
<evidence type="ECO:0000256" key="1">
    <source>
        <dbReference type="SAM" id="MobiDB-lite"/>
    </source>
</evidence>
<gene>
    <name evidence="2" type="ORF">COLO4_06610</name>
</gene>
<sequence length="53" mass="5780">MGGKNVREEKEETGRDSKNSSGVKPQNDSKSDRMKQAARPPQETGKLISTGFS</sequence>